<evidence type="ECO:0000313" key="1">
    <source>
        <dbReference type="EMBL" id="CAB4332977.1"/>
    </source>
</evidence>
<sequence length="196" mass="21671">MIRVKIALLVATLLGATFTPPSAHARELAIWDQIQGTNPKGYVLLMRHALAPGVGDPENFRLGDCSTQRNLSDEGRQDAREIGQGLERREVKILRLESSRWCRAKETAQLLNIGKVRLNKNLDSLFEETDLVNLPQTGNIKKRIVDHRNTRGLLIFVGHFVNFQAVAGVSLDSGEGALVRATPQGEIKILGYSPKP</sequence>
<dbReference type="CDD" id="cd07040">
    <property type="entry name" value="HP"/>
    <property type="match status" value="1"/>
</dbReference>
<dbReference type="SUPFAM" id="SSF53254">
    <property type="entry name" value="Phosphoglycerate mutase-like"/>
    <property type="match status" value="1"/>
</dbReference>
<protein>
    <submittedName>
        <fullName evidence="1">Unannotated protein</fullName>
    </submittedName>
</protein>
<gene>
    <name evidence="1" type="ORF">UFOPK3820_00343</name>
</gene>
<dbReference type="AlphaFoldDB" id="A0A6J5YVT1"/>
<reference evidence="1" key="1">
    <citation type="submission" date="2020-05" db="EMBL/GenBank/DDBJ databases">
        <authorList>
            <person name="Chiriac C."/>
            <person name="Salcher M."/>
            <person name="Ghai R."/>
            <person name="Kavagutti S V."/>
        </authorList>
    </citation>
    <scope>NUCLEOTIDE SEQUENCE</scope>
</reference>
<name>A0A6J5YVT1_9ZZZZ</name>
<proteinExistence type="predicted"/>
<organism evidence="1">
    <name type="scientific">freshwater metagenome</name>
    <dbReference type="NCBI Taxonomy" id="449393"/>
    <lineage>
        <taxon>unclassified sequences</taxon>
        <taxon>metagenomes</taxon>
        <taxon>ecological metagenomes</taxon>
    </lineage>
</organism>
<dbReference type="Gene3D" id="3.40.50.1240">
    <property type="entry name" value="Phosphoglycerate mutase-like"/>
    <property type="match status" value="1"/>
</dbReference>
<dbReference type="EMBL" id="CAESAB010000008">
    <property type="protein sequence ID" value="CAB4332977.1"/>
    <property type="molecule type" value="Genomic_DNA"/>
</dbReference>
<dbReference type="InterPro" id="IPR029033">
    <property type="entry name" value="His_PPase_superfam"/>
</dbReference>
<accession>A0A6J5YVT1</accession>